<evidence type="ECO:0000256" key="3">
    <source>
        <dbReference type="ARBA" id="ARBA00022989"/>
    </source>
</evidence>
<feature type="transmembrane region" description="Helical" evidence="5">
    <location>
        <begin position="12"/>
        <end position="29"/>
    </location>
</feature>
<proteinExistence type="predicted"/>
<dbReference type="GO" id="GO:0016020">
    <property type="term" value="C:membrane"/>
    <property type="evidence" value="ECO:0007669"/>
    <property type="project" value="UniProtKB-SubCell"/>
</dbReference>
<sequence length="318" mass="35364">MSLIRFIKNWTLPIAMALGVILYFVYVNIPFLEPTKPFVEHAVAVVQPMLIFMMLFLTFCKVDISELKPCKWHIVLLLIQSISFILLAGVLYIFPDMHSRILVEGAMLCLICPTATAAAVVTGKLGGSAAHLTSYTILINLVTAFLVPLVVPVIHPQVGVGFISSFLMILGKVFPLLLCPFILAVLLRYLSPKLHSFIGKYHGLSFYLWAIALTLAIAVTVKSIVHSDVSVWYQVGLALVSCVACFLQFYVGKKVGRKYDDTISAGQALGQKNTVLAIWMGYTFFTPVTAVAAGFYSVWHNVFNSYQLYLKRKEEENK</sequence>
<dbReference type="Proteomes" id="UP000783796">
    <property type="component" value="Unassembled WGS sequence"/>
</dbReference>
<reference evidence="6" key="1">
    <citation type="journal article" date="2021" name="PeerJ">
        <title>Extensive microbial diversity within the chicken gut microbiome revealed by metagenomics and culture.</title>
        <authorList>
            <person name="Gilroy R."/>
            <person name="Ravi A."/>
            <person name="Getino M."/>
            <person name="Pursley I."/>
            <person name="Horton D.L."/>
            <person name="Alikhan N.F."/>
            <person name="Baker D."/>
            <person name="Gharbi K."/>
            <person name="Hall N."/>
            <person name="Watson M."/>
            <person name="Adriaenssens E.M."/>
            <person name="Foster-Nyarko E."/>
            <person name="Jarju S."/>
            <person name="Secka A."/>
            <person name="Antonio M."/>
            <person name="Oren A."/>
            <person name="Chaudhuri R.R."/>
            <person name="La Ragione R."/>
            <person name="Hildebrand F."/>
            <person name="Pallen M.J."/>
        </authorList>
    </citation>
    <scope>NUCLEOTIDE SEQUENCE</scope>
    <source>
        <strain evidence="6">G4-2901</strain>
    </source>
</reference>
<evidence type="ECO:0000256" key="4">
    <source>
        <dbReference type="ARBA" id="ARBA00023136"/>
    </source>
</evidence>
<feature type="transmembrane region" description="Helical" evidence="5">
    <location>
        <begin position="273"/>
        <end position="299"/>
    </location>
</feature>
<protein>
    <submittedName>
        <fullName evidence="6">Transporter</fullName>
    </submittedName>
</protein>
<comment type="subcellular location">
    <subcellularLocation>
        <location evidence="1">Membrane</location>
        <topology evidence="1">Multi-pass membrane protein</topology>
    </subcellularLocation>
</comment>
<evidence type="ECO:0000256" key="2">
    <source>
        <dbReference type="ARBA" id="ARBA00022692"/>
    </source>
</evidence>
<keyword evidence="4 5" id="KW-0472">Membrane</keyword>
<evidence type="ECO:0000256" key="1">
    <source>
        <dbReference type="ARBA" id="ARBA00004141"/>
    </source>
</evidence>
<dbReference type="InterPro" id="IPR038770">
    <property type="entry name" value="Na+/solute_symporter_sf"/>
</dbReference>
<gene>
    <name evidence="6" type="ORF">H9777_11800</name>
</gene>
<feature type="transmembrane region" description="Helical" evidence="5">
    <location>
        <begin position="101"/>
        <end position="123"/>
    </location>
</feature>
<dbReference type="InterPro" id="IPR002657">
    <property type="entry name" value="BilAc:Na_symport/Acr3"/>
</dbReference>
<feature type="transmembrane region" description="Helical" evidence="5">
    <location>
        <begin position="41"/>
        <end position="60"/>
    </location>
</feature>
<feature type="transmembrane region" description="Helical" evidence="5">
    <location>
        <begin position="135"/>
        <end position="154"/>
    </location>
</feature>
<evidence type="ECO:0000313" key="7">
    <source>
        <dbReference type="Proteomes" id="UP000783796"/>
    </source>
</evidence>
<evidence type="ECO:0000313" key="6">
    <source>
        <dbReference type="EMBL" id="MBU3838968.1"/>
    </source>
</evidence>
<organism evidence="6 7">
    <name type="scientific">Candidatus Phocaeicola faecigallinarum</name>
    <dbReference type="NCBI Taxonomy" id="2838732"/>
    <lineage>
        <taxon>Bacteria</taxon>
        <taxon>Pseudomonadati</taxon>
        <taxon>Bacteroidota</taxon>
        <taxon>Bacteroidia</taxon>
        <taxon>Bacteroidales</taxon>
        <taxon>Bacteroidaceae</taxon>
        <taxon>Phocaeicola</taxon>
    </lineage>
</organism>
<dbReference type="Gene3D" id="1.20.1530.20">
    <property type="match status" value="1"/>
</dbReference>
<dbReference type="AlphaFoldDB" id="A0A948TDH0"/>
<name>A0A948TDH0_9BACT</name>
<reference evidence="6" key="2">
    <citation type="submission" date="2021-04" db="EMBL/GenBank/DDBJ databases">
        <authorList>
            <person name="Gilroy R."/>
        </authorList>
    </citation>
    <scope>NUCLEOTIDE SEQUENCE</scope>
    <source>
        <strain evidence="6">G4-2901</strain>
    </source>
</reference>
<keyword evidence="3 5" id="KW-1133">Transmembrane helix</keyword>
<feature type="transmembrane region" description="Helical" evidence="5">
    <location>
        <begin position="231"/>
        <end position="252"/>
    </location>
</feature>
<feature type="transmembrane region" description="Helical" evidence="5">
    <location>
        <begin position="160"/>
        <end position="186"/>
    </location>
</feature>
<accession>A0A948TDH0</accession>
<dbReference type="EMBL" id="JAHLFW010000096">
    <property type="protein sequence ID" value="MBU3838968.1"/>
    <property type="molecule type" value="Genomic_DNA"/>
</dbReference>
<evidence type="ECO:0000256" key="5">
    <source>
        <dbReference type="SAM" id="Phobius"/>
    </source>
</evidence>
<dbReference type="Pfam" id="PF01758">
    <property type="entry name" value="SBF"/>
    <property type="match status" value="1"/>
</dbReference>
<keyword evidence="2 5" id="KW-0812">Transmembrane</keyword>
<feature type="transmembrane region" description="Helical" evidence="5">
    <location>
        <begin position="72"/>
        <end position="95"/>
    </location>
</feature>
<comment type="caution">
    <text evidence="6">The sequence shown here is derived from an EMBL/GenBank/DDBJ whole genome shotgun (WGS) entry which is preliminary data.</text>
</comment>
<feature type="transmembrane region" description="Helical" evidence="5">
    <location>
        <begin position="206"/>
        <end position="225"/>
    </location>
</feature>